<evidence type="ECO:0000313" key="1">
    <source>
        <dbReference type="EMBL" id="QZE13777.1"/>
    </source>
</evidence>
<organism evidence="1 2">
    <name type="scientific">Halosquirtibacter laminarini</name>
    <dbReference type="NCBI Taxonomy" id="3374600"/>
    <lineage>
        <taxon>Bacteria</taxon>
        <taxon>Pseudomonadati</taxon>
        <taxon>Bacteroidota</taxon>
        <taxon>Bacteroidia</taxon>
        <taxon>Marinilabiliales</taxon>
        <taxon>Prolixibacteraceae</taxon>
        <taxon>Halosquirtibacter</taxon>
    </lineage>
</organism>
<name>A0AC61NDX8_9BACT</name>
<keyword evidence="2" id="KW-1185">Reference proteome</keyword>
<dbReference type="EMBL" id="CP081303">
    <property type="protein sequence ID" value="QZE13777.1"/>
    <property type="molecule type" value="Genomic_DNA"/>
</dbReference>
<sequence length="75" mass="7902">MKKKFLVSLVAIILLAVPAFAAMTVYVDCGDGTGMYTLIEGSTEKEHKANIEEAKEAICGSSEEIQAAPVAAQKA</sequence>
<gene>
    <name evidence="1" type="ORF">K4L44_14610</name>
</gene>
<accession>A0AC61NDX8</accession>
<reference evidence="1" key="1">
    <citation type="submission" date="2021-08" db="EMBL/GenBank/DDBJ databases">
        <title>Novel anaerobic bacterium isolated from sea squirt in East Sea, Republic of Korea.</title>
        <authorList>
            <person name="Nguyen T.H."/>
            <person name="Li Z."/>
            <person name="Lee Y.-J."/>
            <person name="Ko J."/>
            <person name="Kim S.-G."/>
        </authorList>
    </citation>
    <scope>NUCLEOTIDE SEQUENCE</scope>
    <source>
        <strain evidence="1">KCTC 25031</strain>
    </source>
</reference>
<evidence type="ECO:0000313" key="2">
    <source>
        <dbReference type="Proteomes" id="UP000826212"/>
    </source>
</evidence>
<proteinExistence type="predicted"/>
<protein>
    <submittedName>
        <fullName evidence="1">Uncharacterized protein</fullName>
    </submittedName>
</protein>
<dbReference type="Proteomes" id="UP000826212">
    <property type="component" value="Chromosome"/>
</dbReference>